<sequence>MEKITTSRMGMCGVDDACDSSSEPDEGDTFQIVEAIVRDRRNAYPDALKAEVLDDIDTGLTATVAAILHGIKSRTAYMRREDFPLRTLHVLVFIKEEYEDFTTTYLAKNKDESLERMIRRIVHRRAVYYDDTPTRLINECGAKKGVKIKGRPVRSQLQYC</sequence>
<proteinExistence type="predicted"/>
<evidence type="ECO:0000313" key="1">
    <source>
        <dbReference type="EMBL" id="OWZ15579.1"/>
    </source>
</evidence>
<comment type="caution">
    <text evidence="1">The sequence shown here is derived from an EMBL/GenBank/DDBJ whole genome shotgun (WGS) entry which is preliminary data.</text>
</comment>
<dbReference type="AlphaFoldDB" id="A0A225WEM6"/>
<keyword evidence="2" id="KW-1185">Reference proteome</keyword>
<dbReference type="EMBL" id="NBNE01001096">
    <property type="protein sequence ID" value="OWZ15579.1"/>
    <property type="molecule type" value="Genomic_DNA"/>
</dbReference>
<reference evidence="2" key="1">
    <citation type="submission" date="2017-03" db="EMBL/GenBank/DDBJ databases">
        <title>Phytopthora megakarya and P. palmivora, two closely related causual agents of cacao black pod achieved similar genome size and gene model numbers by different mechanisms.</title>
        <authorList>
            <person name="Ali S."/>
            <person name="Shao J."/>
            <person name="Larry D.J."/>
            <person name="Kronmiller B."/>
            <person name="Shen D."/>
            <person name="Strem M.D."/>
            <person name="Melnick R.L."/>
            <person name="Guiltinan M.J."/>
            <person name="Tyler B.M."/>
            <person name="Meinhardt L.W."/>
            <person name="Bailey B.A."/>
        </authorList>
    </citation>
    <scope>NUCLEOTIDE SEQUENCE [LARGE SCALE GENOMIC DNA]</scope>
    <source>
        <strain evidence="2">zdho120</strain>
    </source>
</reference>
<dbReference type="OrthoDB" id="117707at2759"/>
<gene>
    <name evidence="1" type="ORF">PHMEG_00010758</name>
</gene>
<accession>A0A225WEM6</accession>
<organism evidence="1 2">
    <name type="scientific">Phytophthora megakarya</name>
    <dbReference type="NCBI Taxonomy" id="4795"/>
    <lineage>
        <taxon>Eukaryota</taxon>
        <taxon>Sar</taxon>
        <taxon>Stramenopiles</taxon>
        <taxon>Oomycota</taxon>
        <taxon>Peronosporomycetes</taxon>
        <taxon>Peronosporales</taxon>
        <taxon>Peronosporaceae</taxon>
        <taxon>Phytophthora</taxon>
    </lineage>
</organism>
<protein>
    <submittedName>
        <fullName evidence="1">Uncharacterized protein</fullName>
    </submittedName>
</protein>
<name>A0A225WEM6_9STRA</name>
<evidence type="ECO:0000313" key="2">
    <source>
        <dbReference type="Proteomes" id="UP000198211"/>
    </source>
</evidence>
<dbReference type="Proteomes" id="UP000198211">
    <property type="component" value="Unassembled WGS sequence"/>
</dbReference>